<dbReference type="Proteomes" id="UP000198648">
    <property type="component" value="Unassembled WGS sequence"/>
</dbReference>
<feature type="signal peptide" evidence="1">
    <location>
        <begin position="1"/>
        <end position="37"/>
    </location>
</feature>
<keyword evidence="3" id="KW-1185">Reference proteome</keyword>
<evidence type="ECO:0000313" key="3">
    <source>
        <dbReference type="Proteomes" id="UP000198648"/>
    </source>
</evidence>
<name>A0A1H9C710_9FLAO</name>
<organism evidence="2 3">
    <name type="scientific">Flavobacterium urocaniciphilum</name>
    <dbReference type="NCBI Taxonomy" id="1299341"/>
    <lineage>
        <taxon>Bacteria</taxon>
        <taxon>Pseudomonadati</taxon>
        <taxon>Bacteroidota</taxon>
        <taxon>Flavobacteriia</taxon>
        <taxon>Flavobacteriales</taxon>
        <taxon>Flavobacteriaceae</taxon>
        <taxon>Flavobacterium</taxon>
    </lineage>
</organism>
<feature type="chain" id="PRO_5011542756" description="Outer membrane lipoprotein-sorting protein" evidence="1">
    <location>
        <begin position="38"/>
        <end position="260"/>
    </location>
</feature>
<accession>A0A1H9C710</accession>
<gene>
    <name evidence="2" type="ORF">SAMN05444005_10477</name>
</gene>
<dbReference type="Gene3D" id="2.50.20.10">
    <property type="entry name" value="Lipoprotein localisation LolA/LolB/LppX"/>
    <property type="match status" value="1"/>
</dbReference>
<dbReference type="STRING" id="1299341.SAMN05444005_10477"/>
<proteinExistence type="predicted"/>
<protein>
    <recommendedName>
        <fullName evidence="4">Outer membrane lipoprotein-sorting protein</fullName>
    </recommendedName>
</protein>
<evidence type="ECO:0000256" key="1">
    <source>
        <dbReference type="SAM" id="SignalP"/>
    </source>
</evidence>
<sequence>MNITTTNSVTNKNYNMKTLKNLLAATVLLFTCFSATAQTADEIINKYFENIGGKDKLLKVNSFKMNMVTNYNGLEIPVEIFNDKAGKMYVKINFQGKEITQLAFDGKTGWSTNFMTMKAEKLDSETTENMLLQTKEFPDPFLNYKEKGFKVELIGKETKEGTECFKIKLTKTPITVAGKKEENVIFYYFDTENYVPIMTESEIKEGPAKGQMSTSTMGDYQEVEGMYFPFTMNQGGQAMTVKTITINQPVDNKEFEMKTE</sequence>
<dbReference type="EMBL" id="FOEI01000004">
    <property type="protein sequence ID" value="SEP96924.1"/>
    <property type="molecule type" value="Genomic_DNA"/>
</dbReference>
<reference evidence="2 3" key="1">
    <citation type="submission" date="2016-10" db="EMBL/GenBank/DDBJ databases">
        <authorList>
            <person name="de Groot N.N."/>
        </authorList>
    </citation>
    <scope>NUCLEOTIDE SEQUENCE [LARGE SCALE GENOMIC DNA]</scope>
    <source>
        <strain evidence="2 3">DSM 27078</strain>
    </source>
</reference>
<keyword evidence="1" id="KW-0732">Signal</keyword>
<evidence type="ECO:0000313" key="2">
    <source>
        <dbReference type="EMBL" id="SEP96924.1"/>
    </source>
</evidence>
<evidence type="ECO:0008006" key="4">
    <source>
        <dbReference type="Google" id="ProtNLM"/>
    </source>
</evidence>
<dbReference type="AlphaFoldDB" id="A0A1H9C710"/>